<feature type="transmembrane region" description="Helical" evidence="2">
    <location>
        <begin position="15"/>
        <end position="36"/>
    </location>
</feature>
<keyword evidence="2" id="KW-0812">Transmembrane</keyword>
<keyword evidence="4" id="KW-1185">Reference proteome</keyword>
<keyword evidence="1" id="KW-0808">Transferase</keyword>
<dbReference type="GO" id="GO:0016763">
    <property type="term" value="F:pentosyltransferase activity"/>
    <property type="evidence" value="ECO:0007669"/>
    <property type="project" value="InterPro"/>
</dbReference>
<protein>
    <submittedName>
        <fullName evidence="3">DUF2254 domain-containing protein</fullName>
    </submittedName>
</protein>
<evidence type="ECO:0000256" key="1">
    <source>
        <dbReference type="ARBA" id="ARBA00022679"/>
    </source>
</evidence>
<dbReference type="Pfam" id="PF10011">
    <property type="entry name" value="DUF2254"/>
    <property type="match status" value="1"/>
</dbReference>
<dbReference type="EMBL" id="JAAIKD010000004">
    <property type="protein sequence ID" value="NEV94344.1"/>
    <property type="molecule type" value="Genomic_DNA"/>
</dbReference>
<organism evidence="3 4">
    <name type="scientific">Psychroflexus aurantiacus</name>
    <dbReference type="NCBI Taxonomy" id="2709310"/>
    <lineage>
        <taxon>Bacteria</taxon>
        <taxon>Pseudomonadati</taxon>
        <taxon>Bacteroidota</taxon>
        <taxon>Flavobacteriia</taxon>
        <taxon>Flavobacteriales</taxon>
        <taxon>Flavobacteriaceae</taxon>
        <taxon>Psychroflexus</taxon>
    </lineage>
</organism>
<dbReference type="GO" id="GO:0006213">
    <property type="term" value="P:pyrimidine nucleoside metabolic process"/>
    <property type="evidence" value="ECO:0007669"/>
    <property type="project" value="InterPro"/>
</dbReference>
<keyword evidence="2" id="KW-1133">Transmembrane helix</keyword>
<comment type="caution">
    <text evidence="3">The sequence shown here is derived from an EMBL/GenBank/DDBJ whole genome shotgun (WGS) entry which is preliminary data.</text>
</comment>
<evidence type="ECO:0000256" key="2">
    <source>
        <dbReference type="SAM" id="Phobius"/>
    </source>
</evidence>
<keyword evidence="2" id="KW-0472">Membrane</keyword>
<feature type="transmembrane region" description="Helical" evidence="2">
    <location>
        <begin position="108"/>
        <end position="127"/>
    </location>
</feature>
<proteinExistence type="predicted"/>
<feature type="transmembrane region" description="Helical" evidence="2">
    <location>
        <begin position="68"/>
        <end position="88"/>
    </location>
</feature>
<evidence type="ECO:0000313" key="4">
    <source>
        <dbReference type="Proteomes" id="UP000478505"/>
    </source>
</evidence>
<dbReference type="Proteomes" id="UP000478505">
    <property type="component" value="Unassembled WGS sequence"/>
</dbReference>
<feature type="transmembrane region" description="Helical" evidence="2">
    <location>
        <begin position="139"/>
        <end position="159"/>
    </location>
</feature>
<name>A0A6B3R9V4_9FLAO</name>
<dbReference type="InterPro" id="IPR018723">
    <property type="entry name" value="DUF2254_membrane"/>
</dbReference>
<accession>A0A6B3R9V4</accession>
<dbReference type="InterPro" id="IPR036566">
    <property type="entry name" value="PYNP-like_C_sf"/>
</dbReference>
<sequence>MGKIKFLWQELKGSFWFVPILIIVFSIGLATFLIYIDRTVNVRSIKYLSYILTESADSARSILSTISAAMIGVAGTVFSITLVALTLASSQFGPRLLKNFMHERLNQVVLGTYVSTYAYCLIVLNVVKGNEVQVFIPSLSILLAIIAAIGNIILLIIFIHSISMSIQADNVVSDISVSLMENIEIIFSEELKEEDSSLDKNTKSLDHYLKDFPHSKTLKSPKSGYLQYLQNISLFEVAKEHAYLIVSHHRIGSYIVKDEPIISIHSKNEFTDESSINFESHYVLGNSRTTQQDAEHSIHQMVEIACRALSPGINDPFTAIACIDNLTSTLCYLTRVKFPSKYKFDADDELRYVFEPLTYQSMLDAAFLQIRQFSKGSPAVVIRLMEAMIKIHEYTSHKVHKKAVKKHAEMILKVAEDSFEDSHDLEDMRERSRCILDTNAD</sequence>
<evidence type="ECO:0000313" key="3">
    <source>
        <dbReference type="EMBL" id="NEV94344.1"/>
    </source>
</evidence>
<gene>
    <name evidence="3" type="ORF">G3567_09330</name>
</gene>
<reference evidence="3 4" key="1">
    <citation type="submission" date="2020-02" db="EMBL/GenBank/DDBJ databases">
        <title>Flavobacteriaceae Psychroflexus bacterium YR1-1, complete genome.</title>
        <authorList>
            <person name="Li Y."/>
            <person name="Wu S."/>
        </authorList>
    </citation>
    <scope>NUCLEOTIDE SEQUENCE [LARGE SCALE GENOMIC DNA]</scope>
    <source>
        <strain evidence="3 4">YR1-1</strain>
    </source>
</reference>
<dbReference type="AlphaFoldDB" id="A0A6B3R9V4"/>
<dbReference type="RefSeq" id="WP_164005054.1">
    <property type="nucleotide sequence ID" value="NZ_JAAIKD010000004.1"/>
</dbReference>
<dbReference type="SUPFAM" id="SSF54680">
    <property type="entry name" value="Pyrimidine nucleoside phosphorylase C-terminal domain"/>
    <property type="match status" value="1"/>
</dbReference>